<organism evidence="1 2">
    <name type="scientific">Aldrovandia affinis</name>
    <dbReference type="NCBI Taxonomy" id="143900"/>
    <lineage>
        <taxon>Eukaryota</taxon>
        <taxon>Metazoa</taxon>
        <taxon>Chordata</taxon>
        <taxon>Craniata</taxon>
        <taxon>Vertebrata</taxon>
        <taxon>Euteleostomi</taxon>
        <taxon>Actinopterygii</taxon>
        <taxon>Neopterygii</taxon>
        <taxon>Teleostei</taxon>
        <taxon>Notacanthiformes</taxon>
        <taxon>Halosauridae</taxon>
        <taxon>Aldrovandia</taxon>
    </lineage>
</organism>
<evidence type="ECO:0000313" key="1">
    <source>
        <dbReference type="EMBL" id="KAJ8398135.1"/>
    </source>
</evidence>
<sequence>MHPFTCRPYHPVDLLLLPVCVVLYSRGSTREKLSLTDRQWRGMGRCGGATSGCSKGVGFGSTLPSGSL</sequence>
<proteinExistence type="predicted"/>
<accession>A0AAD7S8Y5</accession>
<name>A0AAD7S8Y5_9TELE</name>
<keyword evidence="2" id="KW-1185">Reference proteome</keyword>
<protein>
    <submittedName>
        <fullName evidence="1">Uncharacterized protein</fullName>
    </submittedName>
</protein>
<dbReference type="AlphaFoldDB" id="A0AAD7S8Y5"/>
<reference evidence="1" key="1">
    <citation type="journal article" date="2023" name="Science">
        <title>Genome structures resolve the early diversification of teleost fishes.</title>
        <authorList>
            <person name="Parey E."/>
            <person name="Louis A."/>
            <person name="Montfort J."/>
            <person name="Bouchez O."/>
            <person name="Roques C."/>
            <person name="Iampietro C."/>
            <person name="Lluch J."/>
            <person name="Castinel A."/>
            <person name="Donnadieu C."/>
            <person name="Desvignes T."/>
            <person name="Floi Bucao C."/>
            <person name="Jouanno E."/>
            <person name="Wen M."/>
            <person name="Mejri S."/>
            <person name="Dirks R."/>
            <person name="Jansen H."/>
            <person name="Henkel C."/>
            <person name="Chen W.J."/>
            <person name="Zahm M."/>
            <person name="Cabau C."/>
            <person name="Klopp C."/>
            <person name="Thompson A.W."/>
            <person name="Robinson-Rechavi M."/>
            <person name="Braasch I."/>
            <person name="Lecointre G."/>
            <person name="Bobe J."/>
            <person name="Postlethwait J.H."/>
            <person name="Berthelot C."/>
            <person name="Roest Crollius H."/>
            <person name="Guiguen Y."/>
        </authorList>
    </citation>
    <scope>NUCLEOTIDE SEQUENCE</scope>
    <source>
        <strain evidence="1">NC1722</strain>
    </source>
</reference>
<feature type="non-terminal residue" evidence="1">
    <location>
        <position position="68"/>
    </location>
</feature>
<comment type="caution">
    <text evidence="1">The sequence shown here is derived from an EMBL/GenBank/DDBJ whole genome shotgun (WGS) entry which is preliminary data.</text>
</comment>
<gene>
    <name evidence="1" type="ORF">AAFF_G00429790</name>
</gene>
<dbReference type="Proteomes" id="UP001221898">
    <property type="component" value="Unassembled WGS sequence"/>
</dbReference>
<evidence type="ECO:0000313" key="2">
    <source>
        <dbReference type="Proteomes" id="UP001221898"/>
    </source>
</evidence>
<dbReference type="EMBL" id="JAINUG010000092">
    <property type="protein sequence ID" value="KAJ8398135.1"/>
    <property type="molecule type" value="Genomic_DNA"/>
</dbReference>